<sequence>MASPQPDVQLAEPDVISIDDSDNEEPAVKDHLKRANVNGTSSSGAEEILQWRTTTVQGMKAGSKKAFRAHWQLYEKNLIEWSERCLALQAENEGLKKNLLTAALVEMQGKETERQNLELEEKCKKLEEELEKARDASVAPNDGDSAHNVSASMIENTDETSDTPAPNAEAKTDTSMVDKLPSLHRHTADELRNQRQEVATLKSEMVLKEAKIEGLMKKLEAANARTTGNPAGVDGNTSGSESNAVAELQLVRAKLAEVSEKLDTANTQKARLQEEIEEHEVSKNAMDVEMLALRDQYARVKEDLEWAENERNDVDEDIIYIMETSRLSLRDAFRKQKRDIEDLTRKLEEAREAVMLHQDDERDMTLQQEQLEDKLERLQDVNKSKQSRISALENEVKKLKQQMKQPRADHSSTAKSTQHREVEAKLRICESDKQALQEKLDDLEGVDAELKVLKKQFRLAEEKQQRMEKKETQLRTERNDVEKQFNSVSDGMEKRQRQIDRLTTELKEVQSLLKDKDVKIKGLDRRTTTLSAELQFSADAKIQLEEKVVALEEQLESLRVSLSFERELSARLKVSRGRAMQNDAALPNETPTRIRNRSVTPSVTPSSSVTSSVRKRGPELELLDEELQDIAEQLTDKIFEGIEGICKACIKPLKVGEAPAVPAKDRVTHLVEHHSKVLIKAKAAGITSVHKRPRTEFIQL</sequence>
<name>A0ACC2XTI4_9TREE</name>
<dbReference type="EMBL" id="JASBWV010000004">
    <property type="protein sequence ID" value="KAJ9126552.1"/>
    <property type="molecule type" value="Genomic_DNA"/>
</dbReference>
<comment type="caution">
    <text evidence="1">The sequence shown here is derived from an EMBL/GenBank/DDBJ whole genome shotgun (WGS) entry which is preliminary data.</text>
</comment>
<evidence type="ECO:0000313" key="1">
    <source>
        <dbReference type="EMBL" id="KAJ9126552.1"/>
    </source>
</evidence>
<organism evidence="1 2">
    <name type="scientific">Naganishia onofrii</name>
    <dbReference type="NCBI Taxonomy" id="1851511"/>
    <lineage>
        <taxon>Eukaryota</taxon>
        <taxon>Fungi</taxon>
        <taxon>Dikarya</taxon>
        <taxon>Basidiomycota</taxon>
        <taxon>Agaricomycotina</taxon>
        <taxon>Tremellomycetes</taxon>
        <taxon>Filobasidiales</taxon>
        <taxon>Filobasidiaceae</taxon>
        <taxon>Naganishia</taxon>
    </lineage>
</organism>
<proteinExistence type="predicted"/>
<evidence type="ECO:0000313" key="2">
    <source>
        <dbReference type="Proteomes" id="UP001234202"/>
    </source>
</evidence>
<accession>A0ACC2XTI4</accession>
<protein>
    <submittedName>
        <fullName evidence="1">Uncharacterized protein</fullName>
    </submittedName>
</protein>
<gene>
    <name evidence="1" type="ORF">QFC24_001580</name>
</gene>
<reference evidence="1" key="1">
    <citation type="submission" date="2023-04" db="EMBL/GenBank/DDBJ databases">
        <title>Draft Genome sequencing of Naganishia species isolated from polar environments using Oxford Nanopore Technology.</title>
        <authorList>
            <person name="Leo P."/>
            <person name="Venkateswaran K."/>
        </authorList>
    </citation>
    <scope>NUCLEOTIDE SEQUENCE</scope>
    <source>
        <strain evidence="1">DBVPG 5303</strain>
    </source>
</reference>
<keyword evidence="2" id="KW-1185">Reference proteome</keyword>
<dbReference type="Proteomes" id="UP001234202">
    <property type="component" value="Unassembled WGS sequence"/>
</dbReference>